<evidence type="ECO:0000313" key="16">
    <source>
        <dbReference type="Ensembl" id="ENSMODP00000029866.2"/>
    </source>
</evidence>
<evidence type="ECO:0000256" key="9">
    <source>
        <dbReference type="ARBA" id="ARBA00023170"/>
    </source>
</evidence>
<keyword evidence="5 14" id="KW-0732">Signal</keyword>
<evidence type="ECO:0000256" key="7">
    <source>
        <dbReference type="ARBA" id="ARBA00023040"/>
    </source>
</evidence>
<dbReference type="AlphaFoldDB" id="F6W427"/>
<evidence type="ECO:0000256" key="4">
    <source>
        <dbReference type="ARBA" id="ARBA00022692"/>
    </source>
</evidence>
<dbReference type="InParanoid" id="F6W427"/>
<keyword evidence="11" id="KW-0807">Transducer</keyword>
<keyword evidence="17" id="KW-1185">Reference proteome</keyword>
<feature type="compositionally biased region" description="Polar residues" evidence="12">
    <location>
        <begin position="853"/>
        <end position="873"/>
    </location>
</feature>
<dbReference type="InterPro" id="IPR000068">
    <property type="entry name" value="GPCR_3_Ca_sens_rcpt-rel"/>
</dbReference>
<dbReference type="PROSITE" id="PS50259">
    <property type="entry name" value="G_PROTEIN_RECEP_F3_4"/>
    <property type="match status" value="1"/>
</dbReference>
<dbReference type="PRINTS" id="PR00248">
    <property type="entry name" value="GPCRMGR"/>
</dbReference>
<evidence type="ECO:0000256" key="11">
    <source>
        <dbReference type="ARBA" id="ARBA00023224"/>
    </source>
</evidence>
<dbReference type="InterPro" id="IPR001828">
    <property type="entry name" value="ANF_lig-bd_rcpt"/>
</dbReference>
<dbReference type="InterPro" id="IPR017979">
    <property type="entry name" value="GPCR_3_CS"/>
</dbReference>
<feature type="region of interest" description="Disordered" evidence="12">
    <location>
        <begin position="849"/>
        <end position="873"/>
    </location>
</feature>
<dbReference type="OMA" id="SDEMITW"/>
<comment type="similarity">
    <text evidence="2">Belongs to the G-protein coupled receptor 3 family.</text>
</comment>
<keyword evidence="10" id="KW-0325">Glycoprotein</keyword>
<dbReference type="InterPro" id="IPR000337">
    <property type="entry name" value="GPCR_3"/>
</dbReference>
<evidence type="ECO:0000256" key="3">
    <source>
        <dbReference type="ARBA" id="ARBA00022475"/>
    </source>
</evidence>
<reference evidence="16" key="2">
    <citation type="submission" date="2025-08" db="UniProtKB">
        <authorList>
            <consortium name="Ensembl"/>
        </authorList>
    </citation>
    <scope>IDENTIFICATION</scope>
</reference>
<accession>F6W427</accession>
<feature type="transmembrane region" description="Helical" evidence="13">
    <location>
        <begin position="808"/>
        <end position="830"/>
    </location>
</feature>
<reference evidence="16 17" key="1">
    <citation type="journal article" date="2007" name="Nature">
        <title>Genome of the marsupial Monodelphis domestica reveals innovation in non-coding sequences.</title>
        <authorList>
            <person name="Mikkelsen T.S."/>
            <person name="Wakefield M.J."/>
            <person name="Aken B."/>
            <person name="Amemiya C.T."/>
            <person name="Chang J.L."/>
            <person name="Duke S."/>
            <person name="Garber M."/>
            <person name="Gentles A.J."/>
            <person name="Goodstadt L."/>
            <person name="Heger A."/>
            <person name="Jurka J."/>
            <person name="Kamal M."/>
            <person name="Mauceli E."/>
            <person name="Searle S.M."/>
            <person name="Sharpe T."/>
            <person name="Baker M.L."/>
            <person name="Batzer M.A."/>
            <person name="Benos P.V."/>
            <person name="Belov K."/>
            <person name="Clamp M."/>
            <person name="Cook A."/>
            <person name="Cuff J."/>
            <person name="Das R."/>
            <person name="Davidow L."/>
            <person name="Deakin J.E."/>
            <person name="Fazzari M.J."/>
            <person name="Glass J.L."/>
            <person name="Grabherr M."/>
            <person name="Greally J.M."/>
            <person name="Gu W."/>
            <person name="Hore T.A."/>
            <person name="Huttley G.A."/>
            <person name="Kleber M."/>
            <person name="Jirtle R.L."/>
            <person name="Koina E."/>
            <person name="Lee J.T."/>
            <person name="Mahony S."/>
            <person name="Marra M.A."/>
            <person name="Miller R.D."/>
            <person name="Nicholls R.D."/>
            <person name="Oda M."/>
            <person name="Papenfuss A.T."/>
            <person name="Parra Z.E."/>
            <person name="Pollock D.D."/>
            <person name="Ray D.A."/>
            <person name="Schein J.E."/>
            <person name="Speed T.P."/>
            <person name="Thompson K."/>
            <person name="VandeBerg J.L."/>
            <person name="Wade C.M."/>
            <person name="Walker J.A."/>
            <person name="Waters P.D."/>
            <person name="Webber C."/>
            <person name="Weidman J.R."/>
            <person name="Xie X."/>
            <person name="Zody M.C."/>
            <person name="Baldwin J."/>
            <person name="Abdouelleil A."/>
            <person name="Abdulkadir J."/>
            <person name="Abebe A."/>
            <person name="Abera B."/>
            <person name="Abreu J."/>
            <person name="Acer S.C."/>
            <person name="Aftuck L."/>
            <person name="Alexander A."/>
            <person name="An P."/>
            <person name="Anderson E."/>
            <person name="Anderson S."/>
            <person name="Arachi H."/>
            <person name="Azer M."/>
            <person name="Bachantsang P."/>
            <person name="Barry A."/>
            <person name="Bayul T."/>
            <person name="Berlin A."/>
            <person name="Bessette D."/>
            <person name="Bloom T."/>
            <person name="Bloom T."/>
            <person name="Boguslavskiy L."/>
            <person name="Bonnet C."/>
            <person name="Boukhgalter B."/>
            <person name="Bourzgui I."/>
            <person name="Brown A."/>
            <person name="Cahill P."/>
            <person name="Channer S."/>
            <person name="Cheshatsang Y."/>
            <person name="Chuda L."/>
            <person name="Citroen M."/>
            <person name="Collymore A."/>
            <person name="Cooke P."/>
            <person name="Costello M."/>
            <person name="D'Aco K."/>
            <person name="Daza R."/>
            <person name="De Haan G."/>
            <person name="DeGray S."/>
            <person name="DeMaso C."/>
            <person name="Dhargay N."/>
            <person name="Dooley K."/>
            <person name="Dooley E."/>
            <person name="Doricent M."/>
            <person name="Dorje P."/>
            <person name="Dorjee K."/>
            <person name="Dupes A."/>
            <person name="Elong R."/>
            <person name="Falk J."/>
            <person name="Farina A."/>
            <person name="Faro S."/>
            <person name="Ferguson D."/>
            <person name="Fisher S."/>
            <person name="Foley C.D."/>
            <person name="Franke A."/>
            <person name="Friedrich D."/>
            <person name="Gadbois L."/>
            <person name="Gearin G."/>
            <person name="Gearin C.R."/>
            <person name="Giannoukos G."/>
            <person name="Goode T."/>
            <person name="Graham J."/>
            <person name="Grandbois E."/>
            <person name="Grewal S."/>
            <person name="Gyaltsen K."/>
            <person name="Hafez N."/>
            <person name="Hagos B."/>
            <person name="Hall J."/>
            <person name="Henson C."/>
            <person name="Hollinger A."/>
            <person name="Honan T."/>
            <person name="Huard M.D."/>
            <person name="Hughes L."/>
            <person name="Hurhula B."/>
            <person name="Husby M.E."/>
            <person name="Kamat A."/>
            <person name="Kanga B."/>
            <person name="Kashin S."/>
            <person name="Khazanovich D."/>
            <person name="Kisner P."/>
            <person name="Lance K."/>
            <person name="Lara M."/>
            <person name="Lee W."/>
            <person name="Lennon N."/>
            <person name="Letendre F."/>
            <person name="LeVine R."/>
            <person name="Lipovsky A."/>
            <person name="Liu X."/>
            <person name="Liu J."/>
            <person name="Liu S."/>
            <person name="Lokyitsang T."/>
            <person name="Lokyitsang Y."/>
            <person name="Lubonja R."/>
            <person name="Lui A."/>
            <person name="MacDonald P."/>
            <person name="Magnisalis V."/>
            <person name="Maru K."/>
            <person name="Matthews C."/>
            <person name="McCusker W."/>
            <person name="McDonough S."/>
            <person name="Mehta T."/>
            <person name="Meldrim J."/>
            <person name="Meneus L."/>
            <person name="Mihai O."/>
            <person name="Mihalev A."/>
            <person name="Mihova T."/>
            <person name="Mittelman R."/>
            <person name="Mlenga V."/>
            <person name="Montmayeur A."/>
            <person name="Mulrain L."/>
            <person name="Navidi A."/>
            <person name="Naylor J."/>
            <person name="Negash T."/>
            <person name="Nguyen T."/>
            <person name="Nguyen N."/>
            <person name="Nicol R."/>
            <person name="Norbu C."/>
            <person name="Norbu N."/>
            <person name="Novod N."/>
            <person name="O'Neill B."/>
            <person name="Osman S."/>
            <person name="Markiewicz E."/>
            <person name="Oyono O.L."/>
            <person name="Patti C."/>
            <person name="Phunkhang P."/>
            <person name="Pierre F."/>
            <person name="Priest M."/>
            <person name="Raghuraman S."/>
            <person name="Rege F."/>
            <person name="Reyes R."/>
            <person name="Rise C."/>
            <person name="Rogov P."/>
            <person name="Ross K."/>
            <person name="Ryan E."/>
            <person name="Settipalli S."/>
            <person name="Shea T."/>
            <person name="Sherpa N."/>
            <person name="Shi L."/>
            <person name="Shih D."/>
            <person name="Sparrow T."/>
            <person name="Spaulding J."/>
            <person name="Stalker J."/>
            <person name="Stange-Thomann N."/>
            <person name="Stavropoulos S."/>
            <person name="Stone C."/>
            <person name="Strader C."/>
            <person name="Tesfaye S."/>
            <person name="Thomson T."/>
            <person name="Thoulutsang Y."/>
            <person name="Thoulutsang D."/>
            <person name="Topham K."/>
            <person name="Topping I."/>
            <person name="Tsamla T."/>
            <person name="Vassiliev H."/>
            <person name="Vo A."/>
            <person name="Wangchuk T."/>
            <person name="Wangdi T."/>
            <person name="Weiand M."/>
            <person name="Wilkinson J."/>
            <person name="Wilson A."/>
            <person name="Yadav S."/>
            <person name="Young G."/>
            <person name="Yu Q."/>
            <person name="Zembek L."/>
            <person name="Zhong D."/>
            <person name="Zimmer A."/>
            <person name="Zwirko Z."/>
            <person name="Jaffe D.B."/>
            <person name="Alvarez P."/>
            <person name="Brockman W."/>
            <person name="Butler J."/>
            <person name="Chin C."/>
            <person name="Gnerre S."/>
            <person name="MacCallum I."/>
            <person name="Graves J.A."/>
            <person name="Ponting C.P."/>
            <person name="Breen M."/>
            <person name="Samollow P.B."/>
            <person name="Lander E.S."/>
            <person name="Lindblad-Toh K."/>
        </authorList>
    </citation>
    <scope>NUCLEOTIDE SEQUENCE [LARGE SCALE GENOMIC DNA]</scope>
</reference>
<evidence type="ECO:0000256" key="13">
    <source>
        <dbReference type="SAM" id="Phobius"/>
    </source>
</evidence>
<dbReference type="PRINTS" id="PR01535">
    <property type="entry name" value="VOMERONASL2R"/>
</dbReference>
<dbReference type="FunFam" id="3.40.50.2300:FF:000325">
    <property type="entry name" value="Uncharacterized protein"/>
    <property type="match status" value="1"/>
</dbReference>
<dbReference type="KEGG" id="mdo:100015164"/>
<evidence type="ECO:0000256" key="10">
    <source>
        <dbReference type="ARBA" id="ARBA00023180"/>
    </source>
</evidence>
<dbReference type="CDD" id="cd15283">
    <property type="entry name" value="7tmC_V2R_pheromone"/>
    <property type="match status" value="1"/>
</dbReference>
<sequence length="873" mass="98414">MIPVLLIMLTQLSSVHKAEKSPCFPKITPSLSRDGDLVIGNFLPLYSIEVSSVRGAEMFQSHPDKGCRDHKWLHKNYQQVLALVFAVEEINRDSNLLPNISSLGFHLYNAYHSDERTLESSLQWLSGQGQLVPNYSCWEKKPVAVIGGATSALTVQMGTLFNLYKVPQISYGHFDSILSDKTQFPYLYQLANKDSSLHRGVVQLMVHFEWTWVGLITTDDMRGEEFLWKLRGDMVKHGICLAFTEKIAVSERRYGESQDMFLTRIIESSVRVIIIHIDTDSLTIFRYSQPLHVYIWKVWITTSHWDITMRPYLRDGYNFHGALSFSHITNEIPGFKSFLRTVKPAKYPEDILLKEFWSSAFKDEEKSEKREQTECSPNASLEALPLYTFDMTMSSLSYTIYNAVYAVAWALHEMLLVTSEEESIRDGESRAPQPWQLHSFLKKTQFNNSAGHQLSLDDTGSSEAQYDIMNFLFFPNETEALVKVGQFISNVPPGQGFTVHKEIIVWSWMDSEVPLAVCTDGCGPGFRKTPLEGEPSCCFDCSPCPEGEVSKQRNMKLCTKCPEDEYPNKERDHCLPKVISFLDIKEPLGMALACIALSFSVLTALILWVFVKFRDTPIVKANNRALSYTLLISLIFCFLCSLLFIGRPTAATCLLRQTTFGLVFTVAVSCILAKTITVILAFKVTIPGRRKMIWLQPGVSNCVVLFCSGIQVILCGIWLGISPPFPDTNTHSQPDQIIIECNEGSVLGFYSVLGYIGFLALGSFTVAFLARSLPDTFNEAKFITFSMLVFCSVWVSFLPTYQSTKGKAMVVVEIFSILASSAGLLGCIFIPKCYVILLRSDENTKECIRNKSGHNNGKHSGTLTQNSFTRRKR</sequence>
<keyword evidence="9" id="KW-0675">Receptor</keyword>
<dbReference type="Gene3D" id="2.10.50.30">
    <property type="entry name" value="GPCR, family 3, nine cysteines domain"/>
    <property type="match status" value="1"/>
</dbReference>
<feature type="transmembrane region" description="Helical" evidence="13">
    <location>
        <begin position="782"/>
        <end position="802"/>
    </location>
</feature>
<dbReference type="OrthoDB" id="5984008at2759"/>
<keyword evidence="4 13" id="KW-0812">Transmembrane</keyword>
<evidence type="ECO:0000256" key="12">
    <source>
        <dbReference type="SAM" id="MobiDB-lite"/>
    </source>
</evidence>
<feature type="signal peptide" evidence="14">
    <location>
        <begin position="1"/>
        <end position="20"/>
    </location>
</feature>
<dbReference type="InterPro" id="IPR017978">
    <property type="entry name" value="GPCR_3_C"/>
</dbReference>
<evidence type="ECO:0000256" key="2">
    <source>
        <dbReference type="ARBA" id="ARBA00007242"/>
    </source>
</evidence>
<dbReference type="Pfam" id="PF00003">
    <property type="entry name" value="7tm_3"/>
    <property type="match status" value="1"/>
</dbReference>
<dbReference type="Gene3D" id="3.40.50.2300">
    <property type="match status" value="2"/>
</dbReference>
<dbReference type="PROSITE" id="PS00981">
    <property type="entry name" value="G_PROTEIN_RECEP_F3_3"/>
    <property type="match status" value="1"/>
</dbReference>
<feature type="transmembrane region" description="Helical" evidence="13">
    <location>
        <begin position="703"/>
        <end position="721"/>
    </location>
</feature>
<protein>
    <submittedName>
        <fullName evidence="16">Vomeronasal 2 receptor 539</fullName>
    </submittedName>
</protein>
<proteinExistence type="inferred from homology"/>
<dbReference type="Ensembl" id="ENSMODT00000031436.2">
    <property type="protein sequence ID" value="ENSMODP00000029866.2"/>
    <property type="gene ID" value="ENSMODG00000048637.1"/>
</dbReference>
<feature type="transmembrane region" description="Helical" evidence="13">
    <location>
        <begin position="752"/>
        <end position="770"/>
    </location>
</feature>
<dbReference type="GO" id="GO:0005886">
    <property type="term" value="C:plasma membrane"/>
    <property type="evidence" value="ECO:0000318"/>
    <property type="project" value="GO_Central"/>
</dbReference>
<comment type="subcellular location">
    <subcellularLocation>
        <location evidence="1">Cell membrane</location>
        <topology evidence="1">Multi-pass membrane protein</topology>
    </subcellularLocation>
</comment>
<keyword evidence="8 13" id="KW-0472">Membrane</keyword>
<dbReference type="GO" id="GO:0004930">
    <property type="term" value="F:G protein-coupled receptor activity"/>
    <property type="evidence" value="ECO:0000318"/>
    <property type="project" value="GO_Central"/>
</dbReference>
<feature type="transmembrane region" description="Helical" evidence="13">
    <location>
        <begin position="625"/>
        <end position="646"/>
    </location>
</feature>
<name>F6W427_MONDO</name>
<dbReference type="Pfam" id="PF01094">
    <property type="entry name" value="ANF_receptor"/>
    <property type="match status" value="1"/>
</dbReference>
<dbReference type="InterPro" id="IPR038550">
    <property type="entry name" value="GPCR_3_9-Cys_sf"/>
</dbReference>
<dbReference type="FunFam" id="2.10.50.30:FF:000002">
    <property type="entry name" value="Vomeronasal 2 receptor, h1"/>
    <property type="match status" value="1"/>
</dbReference>
<dbReference type="CDD" id="cd06365">
    <property type="entry name" value="PBP1_pheromone_receptor"/>
    <property type="match status" value="1"/>
</dbReference>
<dbReference type="GeneTree" id="ENSGT00940000154249"/>
<dbReference type="HOGENOM" id="CLU_005389_5_0_1"/>
<dbReference type="PANTHER" id="PTHR24061:SF545">
    <property type="entry name" value="VOMERONASAL 2, RECEPTOR 118-RELATED"/>
    <property type="match status" value="1"/>
</dbReference>
<evidence type="ECO:0000259" key="15">
    <source>
        <dbReference type="PROSITE" id="PS50259"/>
    </source>
</evidence>
<dbReference type="InterPro" id="IPR004073">
    <property type="entry name" value="GPCR_3_vmron_rcpt_2"/>
</dbReference>
<feature type="chain" id="PRO_5023812595" evidence="14">
    <location>
        <begin position="21"/>
        <end position="873"/>
    </location>
</feature>
<evidence type="ECO:0000256" key="5">
    <source>
        <dbReference type="ARBA" id="ARBA00022729"/>
    </source>
</evidence>
<feature type="transmembrane region" description="Helical" evidence="13">
    <location>
        <begin position="658"/>
        <end position="682"/>
    </location>
</feature>
<organism evidence="16 17">
    <name type="scientific">Monodelphis domestica</name>
    <name type="common">Gray short-tailed opossum</name>
    <dbReference type="NCBI Taxonomy" id="13616"/>
    <lineage>
        <taxon>Eukaryota</taxon>
        <taxon>Metazoa</taxon>
        <taxon>Chordata</taxon>
        <taxon>Craniata</taxon>
        <taxon>Vertebrata</taxon>
        <taxon>Euteleostomi</taxon>
        <taxon>Mammalia</taxon>
        <taxon>Metatheria</taxon>
        <taxon>Didelphimorphia</taxon>
        <taxon>Didelphidae</taxon>
        <taxon>Monodelphis</taxon>
    </lineage>
</organism>
<feature type="transmembrane region" description="Helical" evidence="13">
    <location>
        <begin position="588"/>
        <end position="613"/>
    </location>
</feature>
<evidence type="ECO:0000256" key="14">
    <source>
        <dbReference type="SAM" id="SignalP"/>
    </source>
</evidence>
<dbReference type="eggNOG" id="KOG1056">
    <property type="taxonomic scope" value="Eukaryota"/>
</dbReference>
<keyword evidence="6 13" id="KW-1133">Transmembrane helix</keyword>
<evidence type="ECO:0000313" key="17">
    <source>
        <dbReference type="Proteomes" id="UP000002280"/>
    </source>
</evidence>
<dbReference type="SUPFAM" id="SSF53822">
    <property type="entry name" value="Periplasmic binding protein-like I"/>
    <property type="match status" value="1"/>
</dbReference>
<dbReference type="InterPro" id="IPR011500">
    <property type="entry name" value="GPCR_3_9-Cys_dom"/>
</dbReference>
<evidence type="ECO:0000256" key="6">
    <source>
        <dbReference type="ARBA" id="ARBA00022989"/>
    </source>
</evidence>
<dbReference type="Pfam" id="PF07562">
    <property type="entry name" value="NCD3G"/>
    <property type="match status" value="1"/>
</dbReference>
<dbReference type="PANTHER" id="PTHR24061">
    <property type="entry name" value="CALCIUM-SENSING RECEPTOR-RELATED"/>
    <property type="match status" value="1"/>
</dbReference>
<keyword evidence="7" id="KW-0297">G-protein coupled receptor</keyword>
<dbReference type="Proteomes" id="UP000002280">
    <property type="component" value="Chromosome 3"/>
</dbReference>
<reference evidence="16" key="3">
    <citation type="submission" date="2025-09" db="UniProtKB">
        <authorList>
            <consortium name="Ensembl"/>
        </authorList>
    </citation>
    <scope>IDENTIFICATION</scope>
</reference>
<feature type="domain" description="G-protein coupled receptors family 3 profile" evidence="15">
    <location>
        <begin position="588"/>
        <end position="852"/>
    </location>
</feature>
<dbReference type="InterPro" id="IPR028082">
    <property type="entry name" value="Peripla_BP_I"/>
</dbReference>
<keyword evidence="3" id="KW-1003">Cell membrane</keyword>
<evidence type="ECO:0000256" key="8">
    <source>
        <dbReference type="ARBA" id="ARBA00023136"/>
    </source>
</evidence>
<gene>
    <name evidence="16" type="primary">VN2R541</name>
</gene>
<evidence type="ECO:0000256" key="1">
    <source>
        <dbReference type="ARBA" id="ARBA00004651"/>
    </source>
</evidence>